<name>A0ABQ9HR17_9NEOP</name>
<feature type="compositionally biased region" description="Acidic residues" evidence="1">
    <location>
        <begin position="195"/>
        <end position="205"/>
    </location>
</feature>
<evidence type="ECO:0000313" key="3">
    <source>
        <dbReference type="Proteomes" id="UP001159363"/>
    </source>
</evidence>
<evidence type="ECO:0000313" key="2">
    <source>
        <dbReference type="EMBL" id="KAJ8886816.1"/>
    </source>
</evidence>
<sequence>MSKSGGDIVIAGDGTDLLALIIVFAPSGSDIKMFVPEIKYQVAKVYSRMNNLLFLHTFTGCDTTFALYHKGTNVPFQKVQHSSDVQGRVAIFNKLNASAQQVAEAVMAFIVAMHEGMPHDSIDALWQHLYIKTIQQWGSISLAPGDWEWKLHQGMEVASGFPLPSYNGIRTSACRAVVFRFVGDDGCSNHVSIIGDEDEDMDEAHEEAPVAADSDDDFAGPSP</sequence>
<feature type="region of interest" description="Disordered" evidence="1">
    <location>
        <begin position="195"/>
        <end position="223"/>
    </location>
</feature>
<organism evidence="2 3">
    <name type="scientific">Dryococelus australis</name>
    <dbReference type="NCBI Taxonomy" id="614101"/>
    <lineage>
        <taxon>Eukaryota</taxon>
        <taxon>Metazoa</taxon>
        <taxon>Ecdysozoa</taxon>
        <taxon>Arthropoda</taxon>
        <taxon>Hexapoda</taxon>
        <taxon>Insecta</taxon>
        <taxon>Pterygota</taxon>
        <taxon>Neoptera</taxon>
        <taxon>Polyneoptera</taxon>
        <taxon>Phasmatodea</taxon>
        <taxon>Verophasmatodea</taxon>
        <taxon>Anareolatae</taxon>
        <taxon>Phasmatidae</taxon>
        <taxon>Eurycanthinae</taxon>
        <taxon>Dryococelus</taxon>
    </lineage>
</organism>
<proteinExistence type="predicted"/>
<protein>
    <submittedName>
        <fullName evidence="2">Uncharacterized protein</fullName>
    </submittedName>
</protein>
<feature type="non-terminal residue" evidence="2">
    <location>
        <position position="223"/>
    </location>
</feature>
<feature type="compositionally biased region" description="Acidic residues" evidence="1">
    <location>
        <begin position="213"/>
        <end position="223"/>
    </location>
</feature>
<dbReference type="EMBL" id="JARBHB010000004">
    <property type="protein sequence ID" value="KAJ8886816.1"/>
    <property type="molecule type" value="Genomic_DNA"/>
</dbReference>
<gene>
    <name evidence="2" type="ORF">PR048_013028</name>
</gene>
<keyword evidence="3" id="KW-1185">Reference proteome</keyword>
<dbReference type="Proteomes" id="UP001159363">
    <property type="component" value="Chromosome X"/>
</dbReference>
<comment type="caution">
    <text evidence="2">The sequence shown here is derived from an EMBL/GenBank/DDBJ whole genome shotgun (WGS) entry which is preliminary data.</text>
</comment>
<accession>A0ABQ9HR17</accession>
<evidence type="ECO:0000256" key="1">
    <source>
        <dbReference type="SAM" id="MobiDB-lite"/>
    </source>
</evidence>
<reference evidence="2 3" key="1">
    <citation type="submission" date="2023-02" db="EMBL/GenBank/DDBJ databases">
        <title>LHISI_Scaffold_Assembly.</title>
        <authorList>
            <person name="Stuart O.P."/>
            <person name="Cleave R."/>
            <person name="Magrath M.J.L."/>
            <person name="Mikheyev A.S."/>
        </authorList>
    </citation>
    <scope>NUCLEOTIDE SEQUENCE [LARGE SCALE GENOMIC DNA]</scope>
    <source>
        <strain evidence="2">Daus_M_001</strain>
        <tissue evidence="2">Leg muscle</tissue>
    </source>
</reference>